<dbReference type="InterPro" id="IPR058940">
    <property type="entry name" value="mS26_fungi"/>
</dbReference>
<feature type="compositionally biased region" description="Basic and acidic residues" evidence="1">
    <location>
        <begin position="98"/>
        <end position="115"/>
    </location>
</feature>
<reference evidence="2" key="1">
    <citation type="journal article" date="2020" name="Stud. Mycol.">
        <title>101 Dothideomycetes genomes: a test case for predicting lifestyles and emergence of pathogens.</title>
        <authorList>
            <person name="Haridas S."/>
            <person name="Albert R."/>
            <person name="Binder M."/>
            <person name="Bloem J."/>
            <person name="Labutti K."/>
            <person name="Salamov A."/>
            <person name="Andreopoulos B."/>
            <person name="Baker S."/>
            <person name="Barry K."/>
            <person name="Bills G."/>
            <person name="Bluhm B."/>
            <person name="Cannon C."/>
            <person name="Castanera R."/>
            <person name="Culley D."/>
            <person name="Daum C."/>
            <person name="Ezra D."/>
            <person name="Gonzalez J."/>
            <person name="Henrissat B."/>
            <person name="Kuo A."/>
            <person name="Liang C."/>
            <person name="Lipzen A."/>
            <person name="Lutzoni F."/>
            <person name="Magnuson J."/>
            <person name="Mondo S."/>
            <person name="Nolan M."/>
            <person name="Ohm R."/>
            <person name="Pangilinan J."/>
            <person name="Park H.-J."/>
            <person name="Ramirez L."/>
            <person name="Alfaro M."/>
            <person name="Sun H."/>
            <person name="Tritt A."/>
            <person name="Yoshinaga Y."/>
            <person name="Zwiers L.-H."/>
            <person name="Turgeon B."/>
            <person name="Goodwin S."/>
            <person name="Spatafora J."/>
            <person name="Crous P."/>
            <person name="Grigoriev I."/>
        </authorList>
    </citation>
    <scope>NUCLEOTIDE SEQUENCE</scope>
    <source>
        <strain evidence="2">CBS 113389</strain>
    </source>
</reference>
<evidence type="ECO:0000256" key="1">
    <source>
        <dbReference type="SAM" id="MobiDB-lite"/>
    </source>
</evidence>
<dbReference type="Proteomes" id="UP000799767">
    <property type="component" value="Unassembled WGS sequence"/>
</dbReference>
<protein>
    <submittedName>
        <fullName evidence="2">Uncharacterized protein</fullName>
    </submittedName>
</protein>
<dbReference type="EMBL" id="MU001632">
    <property type="protein sequence ID" value="KAF2486652.1"/>
    <property type="molecule type" value="Genomic_DNA"/>
</dbReference>
<evidence type="ECO:0000313" key="3">
    <source>
        <dbReference type="Proteomes" id="UP000799767"/>
    </source>
</evidence>
<feature type="region of interest" description="Disordered" evidence="1">
    <location>
        <begin position="69"/>
        <end position="156"/>
    </location>
</feature>
<dbReference type="GeneID" id="54471678"/>
<accession>A0A6A6Q318</accession>
<dbReference type="Pfam" id="PF26163">
    <property type="entry name" value="mS26"/>
    <property type="match status" value="1"/>
</dbReference>
<dbReference type="CDD" id="cd23703">
    <property type="entry name" value="mS26_PET12"/>
    <property type="match status" value="1"/>
</dbReference>
<keyword evidence="3" id="KW-1185">Reference proteome</keyword>
<dbReference type="OrthoDB" id="5223508at2759"/>
<feature type="compositionally biased region" description="Basic and acidic residues" evidence="1">
    <location>
        <begin position="129"/>
        <end position="156"/>
    </location>
</feature>
<sequence length="310" mass="35656">MPPRPILSTALRRWQCPQCTARGFASSGPLSAFGPEHPRYIEVPEPPQQTAPYRPFIKGRLPVPREVLRGKDWRHPDAASLDKTTPLPQKKRAAQPGSREEWKQKMSEVRRRNLREGLQALRSRRVRRENRDDERQQRNDMERAELRARPEREDERLTAASHGLDLEKLLHGPLEDPTREARLAHKARNLEMHDSAKRAERLDHLHTLYMNARTFIVTPEQLNEAIEEEFNKDFSQAMGGYVGQQDSEATSMWAHGPPMTVQEMLNRASRQGTATGSSRSRMSLTAEVNRERIRKIAEKLTGGKMEDVVK</sequence>
<gene>
    <name evidence="2" type="ORF">BDY17DRAFT_245942</name>
</gene>
<dbReference type="AlphaFoldDB" id="A0A6A6Q318"/>
<organism evidence="2 3">
    <name type="scientific">Neohortaea acidophila</name>
    <dbReference type="NCBI Taxonomy" id="245834"/>
    <lineage>
        <taxon>Eukaryota</taxon>
        <taxon>Fungi</taxon>
        <taxon>Dikarya</taxon>
        <taxon>Ascomycota</taxon>
        <taxon>Pezizomycotina</taxon>
        <taxon>Dothideomycetes</taxon>
        <taxon>Dothideomycetidae</taxon>
        <taxon>Mycosphaerellales</taxon>
        <taxon>Teratosphaeriaceae</taxon>
        <taxon>Neohortaea</taxon>
    </lineage>
</organism>
<name>A0A6A6Q318_9PEZI</name>
<dbReference type="RefSeq" id="XP_033593221.1">
    <property type="nucleotide sequence ID" value="XM_033730676.1"/>
</dbReference>
<evidence type="ECO:0000313" key="2">
    <source>
        <dbReference type="EMBL" id="KAF2486652.1"/>
    </source>
</evidence>
<proteinExistence type="predicted"/>